<dbReference type="Gene3D" id="3.30.70.60">
    <property type="match status" value="1"/>
</dbReference>
<dbReference type="EMBL" id="UINC01005616">
    <property type="protein sequence ID" value="SVA22457.1"/>
    <property type="molecule type" value="Genomic_DNA"/>
</dbReference>
<accession>A0A381U567</accession>
<dbReference type="AlphaFoldDB" id="A0A381U567"/>
<reference evidence="1" key="1">
    <citation type="submission" date="2018-05" db="EMBL/GenBank/DDBJ databases">
        <authorList>
            <person name="Lanie J.A."/>
            <person name="Ng W.-L."/>
            <person name="Kazmierczak K.M."/>
            <person name="Andrzejewski T.M."/>
            <person name="Davidsen T.M."/>
            <person name="Wayne K.J."/>
            <person name="Tettelin H."/>
            <person name="Glass J.I."/>
            <person name="Rusch D."/>
            <person name="Podicherti R."/>
            <person name="Tsui H.-C.T."/>
            <person name="Winkler M.E."/>
        </authorList>
    </citation>
    <scope>NUCLEOTIDE SEQUENCE</scope>
</reference>
<sequence length="133" mass="15721">MPIKIENAFSKYNSKKFGLDFFSNPDKDKEDLKDKIKTLAKNNRVKVRDIVIKETNNFKDIKNVPRVDRIPFIRENIEVSVLGNFLDIGIFLELMIKDSENLNLNKCDFDLDQNSDRQVRASIEFYTYYMEKT</sequence>
<evidence type="ECO:0000313" key="1">
    <source>
        <dbReference type="EMBL" id="SVA22457.1"/>
    </source>
</evidence>
<name>A0A381U567_9ZZZZ</name>
<organism evidence="1">
    <name type="scientific">marine metagenome</name>
    <dbReference type="NCBI Taxonomy" id="408172"/>
    <lineage>
        <taxon>unclassified sequences</taxon>
        <taxon>metagenomes</taxon>
        <taxon>ecological metagenomes</taxon>
    </lineage>
</organism>
<gene>
    <name evidence="1" type="ORF">METZ01_LOCUS75311</name>
</gene>
<protein>
    <submittedName>
        <fullName evidence="1">Uncharacterized protein</fullName>
    </submittedName>
</protein>
<dbReference type="InterPro" id="IPR014717">
    <property type="entry name" value="Transl_elong_EF1B/ribsomal_bS6"/>
</dbReference>
<proteinExistence type="predicted"/>